<evidence type="ECO:0000259" key="1">
    <source>
        <dbReference type="Pfam" id="PF14285"/>
    </source>
</evidence>
<dbReference type="Proteomes" id="UP000647416">
    <property type="component" value="Unassembled WGS sequence"/>
</dbReference>
<gene>
    <name evidence="2" type="ORF">H8706_05345</name>
</gene>
<dbReference type="Pfam" id="PF14285">
    <property type="entry name" value="DUF4367"/>
    <property type="match status" value="1"/>
</dbReference>
<name>A0A926IU18_9FIRM</name>
<evidence type="ECO:0000313" key="3">
    <source>
        <dbReference type="Proteomes" id="UP000647416"/>
    </source>
</evidence>
<evidence type="ECO:0000313" key="2">
    <source>
        <dbReference type="EMBL" id="MBC8596293.1"/>
    </source>
</evidence>
<reference evidence="2" key="1">
    <citation type="submission" date="2020-08" db="EMBL/GenBank/DDBJ databases">
        <title>Genome public.</title>
        <authorList>
            <person name="Liu C."/>
            <person name="Sun Q."/>
        </authorList>
    </citation>
    <scope>NUCLEOTIDE SEQUENCE</scope>
    <source>
        <strain evidence="2">NSJ-50</strain>
    </source>
</reference>
<accession>A0A926IU18</accession>
<protein>
    <submittedName>
        <fullName evidence="2">DUF4367 domain-containing protein</fullName>
    </submittedName>
</protein>
<keyword evidence="3" id="KW-1185">Reference proteome</keyword>
<dbReference type="InterPro" id="IPR025377">
    <property type="entry name" value="DUF4367"/>
</dbReference>
<comment type="caution">
    <text evidence="2">The sequence shown here is derived from an EMBL/GenBank/DDBJ whole genome shotgun (WGS) entry which is preliminary data.</text>
</comment>
<proteinExistence type="predicted"/>
<dbReference type="AlphaFoldDB" id="A0A926IU18"/>
<sequence>MQIPNPLVEYKTVDEAKNTLSFDAPVPTFVPDGYKIDYVGTIAGETLQIFYKNGKNEIVFRAAKGSDDISGDYNVYKNTKTVSVNGTDAKYRENVETSGAVWTKDGLTFSVYADTVISEKDASDIIASVK</sequence>
<organism evidence="2 3">
    <name type="scientific">Qingrenia yutianensis</name>
    <dbReference type="NCBI Taxonomy" id="2763676"/>
    <lineage>
        <taxon>Bacteria</taxon>
        <taxon>Bacillati</taxon>
        <taxon>Bacillota</taxon>
        <taxon>Clostridia</taxon>
        <taxon>Eubacteriales</taxon>
        <taxon>Oscillospiraceae</taxon>
        <taxon>Qingrenia</taxon>
    </lineage>
</organism>
<feature type="domain" description="DUF4367" evidence="1">
    <location>
        <begin position="25"/>
        <end position="129"/>
    </location>
</feature>
<dbReference type="EMBL" id="JACRTE010000004">
    <property type="protein sequence ID" value="MBC8596293.1"/>
    <property type="molecule type" value="Genomic_DNA"/>
</dbReference>